<reference evidence="1 2" key="1">
    <citation type="submission" date="2020-07" db="EMBL/GenBank/DDBJ databases">
        <title>Bradyrhizobium diversity isolated from nodules of indigenous legumes of Western Australia.</title>
        <authorList>
            <person name="Klepa M.S."/>
        </authorList>
    </citation>
    <scope>NUCLEOTIDE SEQUENCE [LARGE SCALE GENOMIC DNA]</scope>
    <source>
        <strain evidence="1 2">CNPSo 4010</strain>
    </source>
</reference>
<proteinExistence type="predicted"/>
<sequence length="192" mass="22144">MNGLFQTPRELTVTALPVEFAALAPPPLLLPGEHLDHYLALRQAIFADLAPRSAIEWLLAIDVAELSWEIQRYRMLRHKLLETYRQKAIEAALRRIDMVGIDPAFELQAEYYTQQNALSWRTDPIAATEIEARLAAYGFDQDAVTTEVYVQAREVLVLFEGLLNAAQTKRTLLLREIRHQRFVSAPMRRRRF</sequence>
<evidence type="ECO:0000313" key="2">
    <source>
        <dbReference type="Proteomes" id="UP000807370"/>
    </source>
</evidence>
<accession>A0ABS0PVD7</accession>
<keyword evidence="2" id="KW-1185">Reference proteome</keyword>
<name>A0ABS0PVD7_9BRAD</name>
<dbReference type="Proteomes" id="UP000807370">
    <property type="component" value="Unassembled WGS sequence"/>
</dbReference>
<comment type="caution">
    <text evidence="1">The sequence shown here is derived from an EMBL/GenBank/DDBJ whole genome shotgun (WGS) entry which is preliminary data.</text>
</comment>
<dbReference type="RefSeq" id="WP_197962327.1">
    <property type="nucleotide sequence ID" value="NZ_JACCHP010000019.1"/>
</dbReference>
<protein>
    <submittedName>
        <fullName evidence="1">Uncharacterized protein</fullName>
    </submittedName>
</protein>
<evidence type="ECO:0000313" key="1">
    <source>
        <dbReference type="EMBL" id="MBH5401188.1"/>
    </source>
</evidence>
<gene>
    <name evidence="1" type="ORF">HZZ13_25885</name>
</gene>
<dbReference type="EMBL" id="JACCHP010000019">
    <property type="protein sequence ID" value="MBH5401188.1"/>
    <property type="molecule type" value="Genomic_DNA"/>
</dbReference>
<organism evidence="1 2">
    <name type="scientific">Bradyrhizobium agreste</name>
    <dbReference type="NCBI Taxonomy" id="2751811"/>
    <lineage>
        <taxon>Bacteria</taxon>
        <taxon>Pseudomonadati</taxon>
        <taxon>Pseudomonadota</taxon>
        <taxon>Alphaproteobacteria</taxon>
        <taxon>Hyphomicrobiales</taxon>
        <taxon>Nitrobacteraceae</taxon>
        <taxon>Bradyrhizobium</taxon>
    </lineage>
</organism>